<comment type="caution">
    <text evidence="2">The sequence shown here is derived from an EMBL/GenBank/DDBJ whole genome shotgun (WGS) entry which is preliminary data.</text>
</comment>
<sequence length="411" mass="45400">MALLNPSRRTLGIFSAALFIFLFLGLYRTATPSRPKPQLTDKLGLNNPPGQASGPGPPPASGPLDTLHTTGRVLAEDLVFHDAPATYPRLTRLADGSILLAFTRLEPPTRILTVKRSVDNGRTFEPWGEVTRCNGDCGNLFLLEVPATKSEPQTRVLAAFRNHDVVDPKANRHLTYFRITVCESLDGGRTWQYVSQAAEKPAPMGLWEPFMRIGGKGEIQMTYSQELEPKDQDSIMRVSYDQGKTWSASKTISGGDEKLRDGMTGIATTTDQGRPALVMIFETTRRGRIFSLEAMVSYDDGDTWGHRQVVFDGTPEGTNAGAPQIEAFANGGLAVVFMTDMDVEARKWPWKATVKIIFGGPLLDGKIQWRTPQDALPNTSLWPGIFKLSDTQLIAVCEHDKAIRGRILEWK</sequence>
<organism evidence="2 3">
    <name type="scientific">Gnomoniopsis smithogilvyi</name>
    <dbReference type="NCBI Taxonomy" id="1191159"/>
    <lineage>
        <taxon>Eukaryota</taxon>
        <taxon>Fungi</taxon>
        <taxon>Dikarya</taxon>
        <taxon>Ascomycota</taxon>
        <taxon>Pezizomycotina</taxon>
        <taxon>Sordariomycetes</taxon>
        <taxon>Sordariomycetidae</taxon>
        <taxon>Diaporthales</taxon>
        <taxon>Gnomoniaceae</taxon>
        <taxon>Gnomoniopsis</taxon>
    </lineage>
</organism>
<keyword evidence="3" id="KW-1185">Reference proteome</keyword>
<dbReference type="AlphaFoldDB" id="A0A9W8YWL5"/>
<dbReference type="InterPro" id="IPR036278">
    <property type="entry name" value="Sialidase_sf"/>
</dbReference>
<proteinExistence type="predicted"/>
<dbReference type="PANTHER" id="PTHR38792:SF3">
    <property type="entry name" value="BNR_ASP-BOX REPEAT DOMAIN PROTEIN (AFU_ORTHOLOGUE AFUA_7G06430)-RELATED"/>
    <property type="match status" value="1"/>
</dbReference>
<feature type="region of interest" description="Disordered" evidence="1">
    <location>
        <begin position="35"/>
        <end position="67"/>
    </location>
</feature>
<name>A0A9W8YWL5_9PEZI</name>
<dbReference type="EMBL" id="JAPEVB010000003">
    <property type="protein sequence ID" value="KAJ4391799.1"/>
    <property type="molecule type" value="Genomic_DNA"/>
</dbReference>
<reference evidence="2" key="1">
    <citation type="submission" date="2022-10" db="EMBL/GenBank/DDBJ databases">
        <title>Tapping the CABI collections for fungal endophytes: first genome assemblies for Collariella, Neodidymelliopsis, Ascochyta clinopodiicola, Didymella pomorum, Didymosphaeria variabile, Neocosmospora piperis and Neocucurbitaria cava.</title>
        <authorList>
            <person name="Hill R."/>
        </authorList>
    </citation>
    <scope>NUCLEOTIDE SEQUENCE</scope>
    <source>
        <strain evidence="2">IMI 355082</strain>
    </source>
</reference>
<dbReference type="SUPFAM" id="SSF50939">
    <property type="entry name" value="Sialidases"/>
    <property type="match status" value="1"/>
</dbReference>
<evidence type="ECO:0000313" key="3">
    <source>
        <dbReference type="Proteomes" id="UP001140453"/>
    </source>
</evidence>
<gene>
    <name evidence="2" type="ORF">N0V93_005419</name>
</gene>
<evidence type="ECO:0000313" key="2">
    <source>
        <dbReference type="EMBL" id="KAJ4391799.1"/>
    </source>
</evidence>
<accession>A0A9W8YWL5</accession>
<protein>
    <recommendedName>
        <fullName evidence="4">Sialidase domain-containing protein</fullName>
    </recommendedName>
</protein>
<dbReference type="Gene3D" id="2.120.10.10">
    <property type="match status" value="1"/>
</dbReference>
<dbReference type="PANTHER" id="PTHR38792">
    <property type="entry name" value="BNR/ASP-BOX REPEAT DOMAIN PROTEIN (AFU_ORTHOLOGUE AFUA_7G06430)-RELATED"/>
    <property type="match status" value="1"/>
</dbReference>
<evidence type="ECO:0000256" key="1">
    <source>
        <dbReference type="SAM" id="MobiDB-lite"/>
    </source>
</evidence>
<evidence type="ECO:0008006" key="4">
    <source>
        <dbReference type="Google" id="ProtNLM"/>
    </source>
</evidence>
<dbReference type="Proteomes" id="UP001140453">
    <property type="component" value="Unassembled WGS sequence"/>
</dbReference>
<dbReference type="OrthoDB" id="2739686at2759"/>
<dbReference type="CDD" id="cd15482">
    <property type="entry name" value="Sialidase_non-viral"/>
    <property type="match status" value="1"/>
</dbReference>